<dbReference type="Gene3D" id="3.40.50.150">
    <property type="entry name" value="Vaccinia Virus protein VP39"/>
    <property type="match status" value="1"/>
</dbReference>
<name>A0AA46SH55_CYTFI</name>
<keyword evidence="1" id="KW-0489">Methyltransferase</keyword>
<dbReference type="EMBL" id="CP107027">
    <property type="protein sequence ID" value="UYG93305.1"/>
    <property type="molecule type" value="Genomic_DNA"/>
</dbReference>
<dbReference type="GO" id="GO:0008171">
    <property type="term" value="F:O-methyltransferase activity"/>
    <property type="evidence" value="ECO:0007669"/>
    <property type="project" value="InterPro"/>
</dbReference>
<dbReference type="PANTHER" id="PTHR10509">
    <property type="entry name" value="O-METHYLTRANSFERASE-RELATED"/>
    <property type="match status" value="1"/>
</dbReference>
<dbReference type="Proteomes" id="UP001163104">
    <property type="component" value="Chromosome"/>
</dbReference>
<dbReference type="GO" id="GO:0032259">
    <property type="term" value="P:methylation"/>
    <property type="evidence" value="ECO:0007669"/>
    <property type="project" value="UniProtKB-KW"/>
</dbReference>
<dbReference type="RefSeq" id="WP_227889091.1">
    <property type="nucleotide sequence ID" value="NZ_CP107027.1"/>
</dbReference>
<dbReference type="PROSITE" id="PS51682">
    <property type="entry name" value="SAM_OMT_I"/>
    <property type="match status" value="1"/>
</dbReference>
<evidence type="ECO:0000256" key="1">
    <source>
        <dbReference type="ARBA" id="ARBA00022603"/>
    </source>
</evidence>
<protein>
    <submittedName>
        <fullName evidence="4">O-methyltransferase</fullName>
    </submittedName>
</protein>
<evidence type="ECO:0000313" key="5">
    <source>
        <dbReference type="Proteomes" id="UP001163104"/>
    </source>
</evidence>
<dbReference type="Pfam" id="PF01596">
    <property type="entry name" value="Methyltransf_3"/>
    <property type="match status" value="1"/>
</dbReference>
<keyword evidence="2" id="KW-0808">Transferase</keyword>
<evidence type="ECO:0000313" key="4">
    <source>
        <dbReference type="EMBL" id="UYG93305.1"/>
    </source>
</evidence>
<dbReference type="AlphaFoldDB" id="A0AA46SH55"/>
<evidence type="ECO:0000256" key="2">
    <source>
        <dbReference type="ARBA" id="ARBA00022679"/>
    </source>
</evidence>
<gene>
    <name evidence="4" type="ORF">OD459_13620</name>
</gene>
<dbReference type="InterPro" id="IPR050362">
    <property type="entry name" value="Cation-dep_OMT"/>
</dbReference>
<keyword evidence="3" id="KW-0949">S-adenosyl-L-methionine</keyword>
<dbReference type="InterPro" id="IPR029063">
    <property type="entry name" value="SAM-dependent_MTases_sf"/>
</dbReference>
<dbReference type="GO" id="GO:0008757">
    <property type="term" value="F:S-adenosylmethionine-dependent methyltransferase activity"/>
    <property type="evidence" value="ECO:0007669"/>
    <property type="project" value="TreeGrafter"/>
</dbReference>
<evidence type="ECO:0000256" key="3">
    <source>
        <dbReference type="ARBA" id="ARBA00022691"/>
    </source>
</evidence>
<dbReference type="SUPFAM" id="SSF53335">
    <property type="entry name" value="S-adenosyl-L-methionine-dependent methyltransferases"/>
    <property type="match status" value="1"/>
</dbReference>
<dbReference type="PANTHER" id="PTHR10509:SF14">
    <property type="entry name" value="CAFFEOYL-COA O-METHYLTRANSFERASE 3-RELATED"/>
    <property type="match status" value="1"/>
</dbReference>
<proteinExistence type="predicted"/>
<organism evidence="4 5">
    <name type="scientific">Cytobacillus firmus</name>
    <name type="common">Bacillus firmus</name>
    <dbReference type="NCBI Taxonomy" id="1399"/>
    <lineage>
        <taxon>Bacteria</taxon>
        <taxon>Bacillati</taxon>
        <taxon>Bacillota</taxon>
        <taxon>Bacilli</taxon>
        <taxon>Bacillales</taxon>
        <taxon>Bacillaceae</taxon>
        <taxon>Cytobacillus</taxon>
    </lineage>
</organism>
<dbReference type="InterPro" id="IPR002935">
    <property type="entry name" value="SAM_O-MeTrfase"/>
</dbReference>
<sequence length="212" mass="23173">MKQINRYIDSVFCSQDDILEEVLISIKENGMRPISVSPATGKFLTMLVSMSGANNVLEIGALGGYSGICLARGFNQAGNITSLELVESYAELAHNNLGKAGFADQVSYLTGPALQSLEQLVSDHRQFDFFFIDADKENYENYLNYCIRLAENGALIVCDNVLAKGSVADESAEPGRHTEFMKKFNKTVADHPQLESVLIPIGDGLTISKVIK</sequence>
<reference evidence="4" key="1">
    <citation type="submission" date="2022-10" db="EMBL/GenBank/DDBJ databases">
        <title>Mechanism of multi-heavy metal repair in Cytobacillus Firmus M7.</title>
        <authorList>
            <person name="Li X."/>
            <person name="Yu C."/>
        </authorList>
    </citation>
    <scope>NUCLEOTIDE SEQUENCE</scope>
    <source>
        <strain evidence="4">M7</strain>
    </source>
</reference>
<accession>A0AA46SH55</accession>